<dbReference type="Gene3D" id="1.10.760.10">
    <property type="entry name" value="Cytochrome c-like domain"/>
    <property type="match status" value="1"/>
</dbReference>
<evidence type="ECO:0000313" key="7">
    <source>
        <dbReference type="Proteomes" id="UP000053690"/>
    </source>
</evidence>
<reference evidence="7" key="1">
    <citation type="submission" date="2015-12" db="EMBL/GenBank/DDBJ databases">
        <authorList>
            <person name="Zhang G."/>
            <person name="Stingl U."/>
        </authorList>
    </citation>
    <scope>NUCLEOTIDE SEQUENCE [LARGE SCALE GENOMIC DNA]</scope>
    <source>
        <strain evidence="7">ZGT108</strain>
    </source>
</reference>
<evidence type="ECO:0000256" key="4">
    <source>
        <dbReference type="PROSITE-ProRule" id="PRU00433"/>
    </source>
</evidence>
<dbReference type="Pfam" id="PF00034">
    <property type="entry name" value="Cytochrom_C"/>
    <property type="match status" value="1"/>
</dbReference>
<dbReference type="PROSITE" id="PS51007">
    <property type="entry name" value="CYTC"/>
    <property type="match status" value="1"/>
</dbReference>
<dbReference type="SUPFAM" id="SSF46626">
    <property type="entry name" value="Cytochrome c"/>
    <property type="match status" value="1"/>
</dbReference>
<comment type="caution">
    <text evidence="6">The sequence shown here is derived from an EMBL/GenBank/DDBJ whole genome shotgun (WGS) entry which is preliminary data.</text>
</comment>
<evidence type="ECO:0000259" key="5">
    <source>
        <dbReference type="PROSITE" id="PS51007"/>
    </source>
</evidence>
<keyword evidence="3 4" id="KW-0408">Iron</keyword>
<evidence type="ECO:0000256" key="2">
    <source>
        <dbReference type="ARBA" id="ARBA00022723"/>
    </source>
</evidence>
<evidence type="ECO:0000256" key="1">
    <source>
        <dbReference type="ARBA" id="ARBA00022617"/>
    </source>
</evidence>
<keyword evidence="7" id="KW-1185">Reference proteome</keyword>
<dbReference type="STRING" id="1685378.AVO44_09280"/>
<dbReference type="EMBL" id="LQBP01000004">
    <property type="protein sequence ID" value="KUJ79403.1"/>
    <property type="molecule type" value="Genomic_DNA"/>
</dbReference>
<dbReference type="AlphaFoldDB" id="A0A0X3TUK5"/>
<evidence type="ECO:0000313" key="6">
    <source>
        <dbReference type="EMBL" id="KUJ79403.1"/>
    </source>
</evidence>
<organism evidence="6 7">
    <name type="scientific">Ruegeria profundi</name>
    <dbReference type="NCBI Taxonomy" id="1685378"/>
    <lineage>
        <taxon>Bacteria</taxon>
        <taxon>Pseudomonadati</taxon>
        <taxon>Pseudomonadota</taxon>
        <taxon>Alphaproteobacteria</taxon>
        <taxon>Rhodobacterales</taxon>
        <taxon>Roseobacteraceae</taxon>
        <taxon>Ruegeria</taxon>
    </lineage>
</organism>
<protein>
    <submittedName>
        <fullName evidence="6">Cytochrome C</fullName>
    </submittedName>
</protein>
<dbReference type="Proteomes" id="UP000053690">
    <property type="component" value="Unassembled WGS sequence"/>
</dbReference>
<dbReference type="GO" id="GO:0020037">
    <property type="term" value="F:heme binding"/>
    <property type="evidence" value="ECO:0007669"/>
    <property type="project" value="InterPro"/>
</dbReference>
<dbReference type="GO" id="GO:0009055">
    <property type="term" value="F:electron transfer activity"/>
    <property type="evidence" value="ECO:0007669"/>
    <property type="project" value="InterPro"/>
</dbReference>
<dbReference type="InterPro" id="IPR036909">
    <property type="entry name" value="Cyt_c-like_dom_sf"/>
</dbReference>
<evidence type="ECO:0000256" key="3">
    <source>
        <dbReference type="ARBA" id="ARBA00023004"/>
    </source>
</evidence>
<gene>
    <name evidence="6" type="ORF">AVO44_09280</name>
</gene>
<dbReference type="InterPro" id="IPR009056">
    <property type="entry name" value="Cyt_c-like_dom"/>
</dbReference>
<keyword evidence="1 4" id="KW-0349">Heme</keyword>
<keyword evidence="2 4" id="KW-0479">Metal-binding</keyword>
<accession>A0A0X3TUK5</accession>
<proteinExistence type="predicted"/>
<name>A0A0X3TUK5_9RHOB</name>
<sequence length="120" mass="12635">MATTQAAAQDVGEGAELYRHFCATCHGIDAAGQGPMAGVLLIPPPDLTKLANEDGVFPTARVVARIDGRDPLVSHGSPMPVYGPYFDGQDTSMKTPEGQPILTSQPIVDLVAYLETLQGQ</sequence>
<feature type="domain" description="Cytochrome c" evidence="5">
    <location>
        <begin position="9"/>
        <end position="118"/>
    </location>
</feature>
<dbReference type="GO" id="GO:0046872">
    <property type="term" value="F:metal ion binding"/>
    <property type="evidence" value="ECO:0007669"/>
    <property type="project" value="UniProtKB-KW"/>
</dbReference>